<dbReference type="Pfam" id="PF00480">
    <property type="entry name" value="ROK"/>
    <property type="match status" value="1"/>
</dbReference>
<dbReference type="PANTHER" id="PTHR18964">
    <property type="entry name" value="ROK (REPRESSOR, ORF, KINASE) FAMILY"/>
    <property type="match status" value="1"/>
</dbReference>
<organism evidence="2">
    <name type="scientific">Planktothricoides sp. SpSt-374</name>
    <dbReference type="NCBI Taxonomy" id="2282167"/>
    <lineage>
        <taxon>Bacteria</taxon>
        <taxon>Bacillati</taxon>
        <taxon>Cyanobacteriota</taxon>
        <taxon>Cyanophyceae</taxon>
        <taxon>Oscillatoriophycideae</taxon>
        <taxon>Oscillatoriales</taxon>
        <taxon>Oscillatoriaceae</taxon>
        <taxon>Planktothricoides</taxon>
    </lineage>
</organism>
<protein>
    <submittedName>
        <fullName evidence="2">ROK family protein</fullName>
    </submittedName>
</protein>
<proteinExistence type="inferred from homology"/>
<evidence type="ECO:0000313" key="2">
    <source>
        <dbReference type="EMBL" id="HGG00961.1"/>
    </source>
</evidence>
<dbReference type="SUPFAM" id="SSF53067">
    <property type="entry name" value="Actin-like ATPase domain"/>
    <property type="match status" value="1"/>
</dbReference>
<dbReference type="InterPro" id="IPR000600">
    <property type="entry name" value="ROK"/>
</dbReference>
<comment type="caution">
    <text evidence="2">The sequence shown here is derived from an EMBL/GenBank/DDBJ whole genome shotgun (WGS) entry which is preliminary data.</text>
</comment>
<name>A0A7C3ZLV6_9CYAN</name>
<dbReference type="InterPro" id="IPR043129">
    <property type="entry name" value="ATPase_NBD"/>
</dbReference>
<accession>A0A7C3ZLV6</accession>
<sequence>MAKNNTGVLTLAVDIGGSGIKTIVLDESGEAVTKRNRVETPQPPQPEAVLGAIVSLANAQGEFHRVSVGFPGVVRRGVVFTAVNLDPDWVEFDLATILSERLGKPVRVCNDADIQGLGAISGVGVELVITLGTGFGTALFVDGKLVPNLEGGHHPFRKGETYEQQLGRAALEKVGEERWNKRVLKALRNWQNLFSCDRIYIGGGEAKKISVNLPDNVTIIPNITGLLGGIALWRGDN</sequence>
<evidence type="ECO:0000256" key="1">
    <source>
        <dbReference type="ARBA" id="ARBA00006479"/>
    </source>
</evidence>
<dbReference type="CDD" id="cd24058">
    <property type="entry name" value="ASKHA_NBD_ROK_PPGK"/>
    <property type="match status" value="1"/>
</dbReference>
<reference evidence="2" key="1">
    <citation type="journal article" date="2020" name="mSystems">
        <title>Genome- and Community-Level Interaction Insights into Carbon Utilization and Element Cycling Functions of Hydrothermarchaeota in Hydrothermal Sediment.</title>
        <authorList>
            <person name="Zhou Z."/>
            <person name="Liu Y."/>
            <person name="Xu W."/>
            <person name="Pan J."/>
            <person name="Luo Z.H."/>
            <person name="Li M."/>
        </authorList>
    </citation>
    <scope>NUCLEOTIDE SEQUENCE [LARGE SCALE GENOMIC DNA]</scope>
    <source>
        <strain evidence="2">SpSt-374</strain>
    </source>
</reference>
<dbReference type="AlphaFoldDB" id="A0A7C3ZLV6"/>
<dbReference type="Gene3D" id="3.30.420.40">
    <property type="match status" value="2"/>
</dbReference>
<dbReference type="EMBL" id="DSPX01000097">
    <property type="protein sequence ID" value="HGG00961.1"/>
    <property type="molecule type" value="Genomic_DNA"/>
</dbReference>
<comment type="similarity">
    <text evidence="1">Belongs to the ROK (NagC/XylR) family.</text>
</comment>
<gene>
    <name evidence="2" type="ORF">ENR15_09995</name>
</gene>